<organism evidence="2">
    <name type="scientific">marine sediment metagenome</name>
    <dbReference type="NCBI Taxonomy" id="412755"/>
    <lineage>
        <taxon>unclassified sequences</taxon>
        <taxon>metagenomes</taxon>
        <taxon>ecological metagenomes</taxon>
    </lineage>
</organism>
<dbReference type="AlphaFoldDB" id="X1NHJ6"/>
<reference evidence="2" key="1">
    <citation type="journal article" date="2014" name="Front. Microbiol.">
        <title>High frequency of phylogenetically diverse reductive dehalogenase-homologous genes in deep subseafloor sedimentary metagenomes.</title>
        <authorList>
            <person name="Kawai M."/>
            <person name="Futagami T."/>
            <person name="Toyoda A."/>
            <person name="Takaki Y."/>
            <person name="Nishi S."/>
            <person name="Hori S."/>
            <person name="Arai W."/>
            <person name="Tsubouchi T."/>
            <person name="Morono Y."/>
            <person name="Uchiyama I."/>
            <person name="Ito T."/>
            <person name="Fujiyama A."/>
            <person name="Inagaki F."/>
            <person name="Takami H."/>
        </authorList>
    </citation>
    <scope>NUCLEOTIDE SEQUENCE</scope>
    <source>
        <strain evidence="2">Expedition CK06-06</strain>
    </source>
</reference>
<sequence length="78" mass="8707">MKIDDLIQYGLGGEVKPNLTQDHVESRYGPSFSRLGPGKGYHGRSGAKSNPHHEGTRIRIGNRRARLTKPRNTLDIQV</sequence>
<comment type="caution">
    <text evidence="2">The sequence shown here is derived from an EMBL/GenBank/DDBJ whole genome shotgun (WGS) entry which is preliminary data.</text>
</comment>
<accession>X1NHJ6</accession>
<evidence type="ECO:0000313" key="2">
    <source>
        <dbReference type="EMBL" id="GAI26280.1"/>
    </source>
</evidence>
<name>X1NHJ6_9ZZZZ</name>
<proteinExistence type="predicted"/>
<dbReference type="EMBL" id="BARV01015049">
    <property type="protein sequence ID" value="GAI26280.1"/>
    <property type="molecule type" value="Genomic_DNA"/>
</dbReference>
<evidence type="ECO:0000256" key="1">
    <source>
        <dbReference type="SAM" id="MobiDB-lite"/>
    </source>
</evidence>
<protein>
    <submittedName>
        <fullName evidence="2">Uncharacterized protein</fullName>
    </submittedName>
</protein>
<feature type="region of interest" description="Disordered" evidence="1">
    <location>
        <begin position="24"/>
        <end position="55"/>
    </location>
</feature>
<gene>
    <name evidence="2" type="ORF">S06H3_26081</name>
</gene>